<proteinExistence type="predicted"/>
<comment type="caution">
    <text evidence="1">The sequence shown here is derived from an EMBL/GenBank/DDBJ whole genome shotgun (WGS) entry which is preliminary data.</text>
</comment>
<accession>A0A0F9YKJ4</accession>
<gene>
    <name evidence="1" type="ORF">UR21_C0005G0005</name>
</gene>
<protein>
    <submittedName>
        <fullName evidence="1">Uncharacterized protein</fullName>
    </submittedName>
</protein>
<reference evidence="1 2" key="1">
    <citation type="journal article" date="2015" name="Nature">
        <title>rRNA introns, odd ribosomes, and small enigmatic genomes across a large radiation of phyla.</title>
        <authorList>
            <person name="Brown C.T."/>
            <person name="Hug L.A."/>
            <person name="Thomas B.C."/>
            <person name="Sharon I."/>
            <person name="Castelle C.J."/>
            <person name="Singh A."/>
            <person name="Wilkins M.J."/>
            <person name="Williams K.H."/>
            <person name="Banfield J.F."/>
        </authorList>
    </citation>
    <scope>NUCLEOTIDE SEQUENCE [LARGE SCALE GENOMIC DNA]</scope>
</reference>
<sequence length="113" mass="13183">MEQPTIDKTVVQGAQAFIWPYKKQIDGMGELMRKIPLEIRESRHGIHLSHLGQFLTPVELVDFHTMDGMLQDVLHKARVEIVNGRGESEEVMRSFEIYQEIERRIGEAYYPKD</sequence>
<organism evidence="1 2">
    <name type="scientific">Candidatus Woesebacteria bacterium GW2011_GWC2_31_9</name>
    <dbReference type="NCBI Taxonomy" id="1618586"/>
    <lineage>
        <taxon>Bacteria</taxon>
        <taxon>Candidatus Woeseibacteriota</taxon>
    </lineage>
</organism>
<evidence type="ECO:0000313" key="2">
    <source>
        <dbReference type="Proteomes" id="UP000034803"/>
    </source>
</evidence>
<dbReference type="Proteomes" id="UP000034803">
    <property type="component" value="Unassembled WGS sequence"/>
</dbReference>
<dbReference type="EMBL" id="LBOI01000005">
    <property type="protein sequence ID" value="KKP31783.1"/>
    <property type="molecule type" value="Genomic_DNA"/>
</dbReference>
<name>A0A0F9YKJ4_9BACT</name>
<evidence type="ECO:0000313" key="1">
    <source>
        <dbReference type="EMBL" id="KKP31783.1"/>
    </source>
</evidence>
<dbReference type="AlphaFoldDB" id="A0A0F9YKJ4"/>